<dbReference type="InterPro" id="IPR036291">
    <property type="entry name" value="NAD(P)-bd_dom_sf"/>
</dbReference>
<gene>
    <name evidence="12" type="ORF">E5161_20430</name>
</gene>
<dbReference type="SUPFAM" id="SSF56327">
    <property type="entry name" value="LDH C-terminal domain-like"/>
    <property type="match status" value="1"/>
</dbReference>
<keyword evidence="8" id="KW-0533">Nickel</keyword>
<evidence type="ECO:0000256" key="5">
    <source>
        <dbReference type="ARBA" id="ARBA00023211"/>
    </source>
</evidence>
<dbReference type="EMBL" id="SUPK01000015">
    <property type="protein sequence ID" value="TJY38272.1"/>
    <property type="molecule type" value="Genomic_DNA"/>
</dbReference>
<evidence type="ECO:0000256" key="6">
    <source>
        <dbReference type="ARBA" id="ARBA00023295"/>
    </source>
</evidence>
<keyword evidence="2 8" id="KW-0479">Metal-binding</keyword>
<feature type="site" description="Increases basicity of active site Tyr" evidence="9">
    <location>
        <position position="109"/>
    </location>
</feature>
<keyword evidence="13" id="KW-1185">Reference proteome</keyword>
<dbReference type="GO" id="GO:0046872">
    <property type="term" value="F:metal ion binding"/>
    <property type="evidence" value="ECO:0007669"/>
    <property type="project" value="UniProtKB-KW"/>
</dbReference>
<evidence type="ECO:0000256" key="2">
    <source>
        <dbReference type="ARBA" id="ARBA00022723"/>
    </source>
</evidence>
<evidence type="ECO:0000256" key="8">
    <source>
        <dbReference type="PIRSR" id="PIRSR601088-3"/>
    </source>
</evidence>
<evidence type="ECO:0000256" key="4">
    <source>
        <dbReference type="ARBA" id="ARBA00023027"/>
    </source>
</evidence>
<protein>
    <recommendedName>
        <fullName evidence="11">Glycosyl hydrolase family 4 C-terminal domain-containing protein</fullName>
    </recommendedName>
</protein>
<dbReference type="Pfam" id="PF02056">
    <property type="entry name" value="Glyco_hydro_4"/>
    <property type="match status" value="1"/>
</dbReference>
<keyword evidence="3 10" id="KW-0378">Hydrolase</keyword>
<organism evidence="12 13">
    <name type="scientific">Cohnella pontilimi</name>
    <dbReference type="NCBI Taxonomy" id="2564100"/>
    <lineage>
        <taxon>Bacteria</taxon>
        <taxon>Bacillati</taxon>
        <taxon>Bacillota</taxon>
        <taxon>Bacilli</taxon>
        <taxon>Bacillales</taxon>
        <taxon>Paenibacillaceae</taxon>
        <taxon>Cohnella</taxon>
    </lineage>
</organism>
<dbReference type="InterPro" id="IPR001088">
    <property type="entry name" value="Glyco_hydro_4"/>
</dbReference>
<dbReference type="Pfam" id="PF11975">
    <property type="entry name" value="Glyco_hydro_4C"/>
    <property type="match status" value="1"/>
</dbReference>
<dbReference type="OrthoDB" id="9808275at2"/>
<dbReference type="GO" id="GO:0016616">
    <property type="term" value="F:oxidoreductase activity, acting on the CH-OH group of donors, NAD or NADP as acceptor"/>
    <property type="evidence" value="ECO:0007669"/>
    <property type="project" value="InterPro"/>
</dbReference>
<dbReference type="Proteomes" id="UP000309673">
    <property type="component" value="Unassembled WGS sequence"/>
</dbReference>
<dbReference type="GO" id="GO:0004553">
    <property type="term" value="F:hydrolase activity, hydrolyzing O-glycosyl compounds"/>
    <property type="evidence" value="ECO:0007669"/>
    <property type="project" value="InterPro"/>
</dbReference>
<dbReference type="PANTHER" id="PTHR32092">
    <property type="entry name" value="6-PHOSPHO-BETA-GLUCOSIDASE-RELATED"/>
    <property type="match status" value="1"/>
</dbReference>
<evidence type="ECO:0000256" key="7">
    <source>
        <dbReference type="PIRSR" id="PIRSR601088-2"/>
    </source>
</evidence>
<sequence>MKKMVLIGAGSAMFTQGLVSDLIRHSHGRQWHLALVDTDPVTLDSIAKLCSKMIQAKQADIELSYSTERQELLGNADYVVTTIGVGGRRAWEQDVLIPRKYGVFQPVGDTAMPGGISRAMRMIPALLDITRDIMKYCPNAYFFNYSNPMTANCRAIHKATGFPVIGLCHGVHDTHNALADYAGLDRRQLTSYAVGINHLTFLYKFFYHGQDAYPLLMDKYEAIKREGIDYQNVGATFAEPESESPKLSDPFAWTFMEQHRAYPAPGDRHITEFFAERFPEGRYYGKRFGIDAYSFEKVIAFGDQIYDQVFQLAQSPDPLPASFFDKFAGEHEQLMEIIESIEQDERKTFSVNMPNRGAVPNLPSDAVLELPAVATGSGFAALQMRDFPDVLAQLLAKPIAITELTVQAAITGDRKLLVEAILTGGYLNDRPTVEKMTDELLQAHNRYLPQFQ</sequence>
<keyword evidence="4 10" id="KW-0520">NAD</keyword>
<keyword evidence="6 10" id="KW-0326">Glycosidase</keyword>
<evidence type="ECO:0000256" key="1">
    <source>
        <dbReference type="ARBA" id="ARBA00010141"/>
    </source>
</evidence>
<keyword evidence="8" id="KW-0408">Iron</keyword>
<feature type="binding site" evidence="7">
    <location>
        <position position="147"/>
    </location>
    <ligand>
        <name>substrate</name>
    </ligand>
</feature>
<dbReference type="Gene3D" id="3.40.50.720">
    <property type="entry name" value="NAD(P)-binding Rossmann-like Domain"/>
    <property type="match status" value="1"/>
</dbReference>
<name>A0A4U0F5Z2_9BACL</name>
<feature type="binding site" evidence="8">
    <location>
        <position position="198"/>
    </location>
    <ligand>
        <name>Mn(2+)</name>
        <dbReference type="ChEBI" id="CHEBI:29035"/>
    </ligand>
</feature>
<evidence type="ECO:0000256" key="3">
    <source>
        <dbReference type="ARBA" id="ARBA00022801"/>
    </source>
</evidence>
<evidence type="ECO:0000256" key="9">
    <source>
        <dbReference type="PIRSR" id="PIRSR601088-4"/>
    </source>
</evidence>
<comment type="cofactor">
    <cofactor evidence="10">
        <name>NAD(+)</name>
        <dbReference type="ChEBI" id="CHEBI:57540"/>
    </cofactor>
    <text evidence="10">Binds 1 NAD(+) per subunit.</text>
</comment>
<dbReference type="Gene3D" id="3.90.110.10">
    <property type="entry name" value="Lactate dehydrogenase/glycoside hydrolase, family 4, C-terminal"/>
    <property type="match status" value="1"/>
</dbReference>
<evidence type="ECO:0000313" key="12">
    <source>
        <dbReference type="EMBL" id="TJY38272.1"/>
    </source>
</evidence>
<dbReference type="InterPro" id="IPR015955">
    <property type="entry name" value="Lactate_DH/Glyco_Ohase_4_C"/>
</dbReference>
<comment type="similarity">
    <text evidence="1 10">Belongs to the glycosyl hydrolase 4 family.</text>
</comment>
<accession>A0A4U0F5Z2</accession>
<keyword evidence="8" id="KW-0170">Cobalt</keyword>
<feature type="domain" description="Glycosyl hydrolase family 4 C-terminal" evidence="11">
    <location>
        <begin position="194"/>
        <end position="422"/>
    </location>
</feature>
<dbReference type="AlphaFoldDB" id="A0A4U0F5Z2"/>
<feature type="binding site" evidence="8">
    <location>
        <position position="168"/>
    </location>
    <ligand>
        <name>Mn(2+)</name>
        <dbReference type="ChEBI" id="CHEBI:29035"/>
    </ligand>
</feature>
<evidence type="ECO:0000256" key="10">
    <source>
        <dbReference type="RuleBase" id="RU361152"/>
    </source>
</evidence>
<evidence type="ECO:0000313" key="13">
    <source>
        <dbReference type="Proteomes" id="UP000309673"/>
    </source>
</evidence>
<dbReference type="InterPro" id="IPR022616">
    <property type="entry name" value="Glyco_hydro_4_C"/>
</dbReference>
<keyword evidence="5 8" id="KW-0464">Manganese</keyword>
<dbReference type="PRINTS" id="PR00732">
    <property type="entry name" value="GLHYDRLASE4"/>
</dbReference>
<evidence type="ECO:0000259" key="11">
    <source>
        <dbReference type="Pfam" id="PF11975"/>
    </source>
</evidence>
<dbReference type="SUPFAM" id="SSF51735">
    <property type="entry name" value="NAD(P)-binding Rossmann-fold domains"/>
    <property type="match status" value="1"/>
</dbReference>
<comment type="caution">
    <text evidence="12">The sequence shown here is derived from an EMBL/GenBank/DDBJ whole genome shotgun (WGS) entry which is preliminary data.</text>
</comment>
<proteinExistence type="inferred from homology"/>
<reference evidence="12 13" key="1">
    <citation type="submission" date="2019-04" db="EMBL/GenBank/DDBJ databases">
        <title>Cohnella sp. nov., isolated from soil.</title>
        <authorList>
            <person name="Kim W."/>
        </authorList>
    </citation>
    <scope>NUCLEOTIDE SEQUENCE [LARGE SCALE GENOMIC DNA]</scope>
    <source>
        <strain evidence="12 13">CAU 1483</strain>
    </source>
</reference>
<dbReference type="GO" id="GO:0005975">
    <property type="term" value="P:carbohydrate metabolic process"/>
    <property type="evidence" value="ECO:0007669"/>
    <property type="project" value="InterPro"/>
</dbReference>